<comment type="caution">
    <text evidence="1">The sequence shown here is derived from an EMBL/GenBank/DDBJ whole genome shotgun (WGS) entry which is preliminary data.</text>
</comment>
<keyword evidence="2" id="KW-1185">Reference proteome</keyword>
<dbReference type="Gene3D" id="3.80.10.10">
    <property type="entry name" value="Ribonuclease Inhibitor"/>
    <property type="match status" value="1"/>
</dbReference>
<dbReference type="InterPro" id="IPR032675">
    <property type="entry name" value="LRR_dom_sf"/>
</dbReference>
<gene>
    <name evidence="1" type="ORF">PVAP13_4KG061200</name>
</gene>
<proteinExistence type="predicted"/>
<dbReference type="AlphaFoldDB" id="A0A8T0TP84"/>
<dbReference type="Proteomes" id="UP000823388">
    <property type="component" value="Chromosome 4K"/>
</dbReference>
<evidence type="ECO:0000313" key="2">
    <source>
        <dbReference type="Proteomes" id="UP000823388"/>
    </source>
</evidence>
<name>A0A8T0TP84_PANVG</name>
<dbReference type="SUPFAM" id="SSF52047">
    <property type="entry name" value="RNI-like"/>
    <property type="match status" value="1"/>
</dbReference>
<sequence length="234" mass="26106">MTMAIIIEGGWLSSSNRVITSFFSFISALVTSGKPGGKDNQRSEWILLSCEMGIKLQVSGGKESLRYTKLQQGAIEVVGKLPNLVILSMWWQSFNGEELVFKRESFGSLVLLELHWIKGVPFVRFGEGTMPKLELLRIDGWEDLRELRGLRSLPKLKEIQLRLGGCKEFKDDIPAQLGQHSQQCHCDEVLRPACCLAALILSAATDMPLPATLYVLCTISDPCMHAQAPTMPWK</sequence>
<dbReference type="EMBL" id="CM029043">
    <property type="protein sequence ID" value="KAG2609699.1"/>
    <property type="molecule type" value="Genomic_DNA"/>
</dbReference>
<evidence type="ECO:0000313" key="1">
    <source>
        <dbReference type="EMBL" id="KAG2609699.1"/>
    </source>
</evidence>
<organism evidence="1 2">
    <name type="scientific">Panicum virgatum</name>
    <name type="common">Blackwell switchgrass</name>
    <dbReference type="NCBI Taxonomy" id="38727"/>
    <lineage>
        <taxon>Eukaryota</taxon>
        <taxon>Viridiplantae</taxon>
        <taxon>Streptophyta</taxon>
        <taxon>Embryophyta</taxon>
        <taxon>Tracheophyta</taxon>
        <taxon>Spermatophyta</taxon>
        <taxon>Magnoliopsida</taxon>
        <taxon>Liliopsida</taxon>
        <taxon>Poales</taxon>
        <taxon>Poaceae</taxon>
        <taxon>PACMAD clade</taxon>
        <taxon>Panicoideae</taxon>
        <taxon>Panicodae</taxon>
        <taxon>Paniceae</taxon>
        <taxon>Panicinae</taxon>
        <taxon>Panicum</taxon>
        <taxon>Panicum sect. Hiantes</taxon>
    </lineage>
</organism>
<protein>
    <submittedName>
        <fullName evidence="1">Uncharacterized protein</fullName>
    </submittedName>
</protein>
<accession>A0A8T0TP84</accession>
<reference evidence="1" key="1">
    <citation type="submission" date="2020-05" db="EMBL/GenBank/DDBJ databases">
        <title>WGS assembly of Panicum virgatum.</title>
        <authorList>
            <person name="Lovell J.T."/>
            <person name="Jenkins J."/>
            <person name="Shu S."/>
            <person name="Juenger T.E."/>
            <person name="Schmutz J."/>
        </authorList>
    </citation>
    <scope>NUCLEOTIDE SEQUENCE</scope>
    <source>
        <strain evidence="1">AP13</strain>
    </source>
</reference>